<accession>A0A8W8JCY8</accession>
<dbReference type="AlphaFoldDB" id="A0A8W8JCY8"/>
<feature type="chain" id="PRO_5036497536" evidence="1">
    <location>
        <begin position="27"/>
        <end position="121"/>
    </location>
</feature>
<dbReference type="Proteomes" id="UP000005408">
    <property type="component" value="Unassembled WGS sequence"/>
</dbReference>
<feature type="signal peptide" evidence="1">
    <location>
        <begin position="1"/>
        <end position="26"/>
    </location>
</feature>
<evidence type="ECO:0000313" key="3">
    <source>
        <dbReference type="Proteomes" id="UP000005408"/>
    </source>
</evidence>
<keyword evidence="1" id="KW-0732">Signal</keyword>
<protein>
    <submittedName>
        <fullName evidence="2">Uncharacterized protein</fullName>
    </submittedName>
</protein>
<organism evidence="2 3">
    <name type="scientific">Magallana gigas</name>
    <name type="common">Pacific oyster</name>
    <name type="synonym">Crassostrea gigas</name>
    <dbReference type="NCBI Taxonomy" id="29159"/>
    <lineage>
        <taxon>Eukaryota</taxon>
        <taxon>Metazoa</taxon>
        <taxon>Spiralia</taxon>
        <taxon>Lophotrochozoa</taxon>
        <taxon>Mollusca</taxon>
        <taxon>Bivalvia</taxon>
        <taxon>Autobranchia</taxon>
        <taxon>Pteriomorphia</taxon>
        <taxon>Ostreida</taxon>
        <taxon>Ostreoidea</taxon>
        <taxon>Ostreidae</taxon>
        <taxon>Magallana</taxon>
    </lineage>
</organism>
<reference evidence="2" key="1">
    <citation type="submission" date="2022-08" db="UniProtKB">
        <authorList>
            <consortium name="EnsemblMetazoa"/>
        </authorList>
    </citation>
    <scope>IDENTIFICATION</scope>
    <source>
        <strain evidence="2">05x7-T-G4-1.051#20</strain>
    </source>
</reference>
<proteinExistence type="predicted"/>
<dbReference type="EnsemblMetazoa" id="G18573.1">
    <property type="protein sequence ID" value="G18573.1:cds"/>
    <property type="gene ID" value="G18573"/>
</dbReference>
<sequence length="121" mass="13445">MSLNVGKKGRIFLCLLLNVLCHVTSGSKVPPLCLVECASMWIGCEYDCRSEYQFIARTHPQVMDTCSNNCEQQRIMCMQSSLDPVCTTTARDTKLYSAFRRQKTGNVNATVSSSPNGAQVR</sequence>
<keyword evidence="3" id="KW-1185">Reference proteome</keyword>
<evidence type="ECO:0000313" key="2">
    <source>
        <dbReference type="EnsemblMetazoa" id="G18573.1:cds"/>
    </source>
</evidence>
<evidence type="ECO:0000256" key="1">
    <source>
        <dbReference type="SAM" id="SignalP"/>
    </source>
</evidence>
<name>A0A8W8JCY8_MAGGI</name>